<gene>
    <name evidence="1" type="ORF">L9S41_10700</name>
</gene>
<name>A0ABY5ZG79_9BACT</name>
<sequence length="408" mass="47910">MIKLIKKFFVKIKAVCSFLNPLRFSRFYSQIFGQASSSSKYISRYVEKKDNFSLERDFPVRLISFYLPQFHPIPENDQWWGKGFTEWTNVSKAVPQFLGHYQPRLPGEFGFYDLRIPEILPRQAALAKSYGLSGFCFYFYWFGGKTLLEHPIELFLENKDIDFEFCLCWANENWTKTWDGLERDILIAQNHSPEDDIDFIAHIKKYLSDPRYVRIEGKPVLLVYRPKLLPDAAQTANRWRDWCRKNGVGEIYLVSVQSFEKDNPLFLGFDAATEFPPGQARISNIVRSVDVLNPKFSGKVFDYRDLARRFKNRTESDYPLFKAVCPGWDNEARRPGRGRVFHFSSPEIYAEWLEDSCKLTMKKDSEERMLFVNAWNEWAEGAYLEPDRKFGYAYLQATLDVVNSLNDE</sequence>
<evidence type="ECO:0000313" key="2">
    <source>
        <dbReference type="Proteomes" id="UP001060414"/>
    </source>
</evidence>
<dbReference type="EMBL" id="CP092109">
    <property type="protein sequence ID" value="UWZ78167.1"/>
    <property type="molecule type" value="Genomic_DNA"/>
</dbReference>
<dbReference type="RefSeq" id="WP_260746516.1">
    <property type="nucleotide sequence ID" value="NZ_CP092109.1"/>
</dbReference>
<proteinExistence type="predicted"/>
<dbReference type="InterPro" id="IPR032719">
    <property type="entry name" value="WbsX"/>
</dbReference>
<keyword evidence="2" id="KW-1185">Reference proteome</keyword>
<dbReference type="Pfam" id="PF14307">
    <property type="entry name" value="Glyco_tran_WbsX"/>
    <property type="match status" value="1"/>
</dbReference>
<dbReference type="PANTHER" id="PTHR41244">
    <property type="entry name" value="RHAMNAN SYNTHESIS F"/>
    <property type="match status" value="1"/>
</dbReference>
<dbReference type="Proteomes" id="UP001060414">
    <property type="component" value="Chromosome"/>
</dbReference>
<dbReference type="Gene3D" id="3.20.20.80">
    <property type="entry name" value="Glycosidases"/>
    <property type="match status" value="1"/>
</dbReference>
<reference evidence="1" key="1">
    <citation type="journal article" date="2022" name="Environ. Microbiol.">
        <title>Geoalkalibacter halelectricus SAP #1 sp. nov. possessing extracellular electron transfer and mineral#reducing capabilities from a haloalkaline environment.</title>
        <authorList>
            <person name="Yadav S."/>
            <person name="Singh R."/>
            <person name="Sundharam S.S."/>
            <person name="Chaudhary S."/>
            <person name="Krishnamurthi S."/>
            <person name="Patil S.A."/>
        </authorList>
    </citation>
    <scope>NUCLEOTIDE SEQUENCE</scope>
    <source>
        <strain evidence="1">SAP-1</strain>
    </source>
</reference>
<accession>A0ABY5ZG79</accession>
<evidence type="ECO:0000313" key="1">
    <source>
        <dbReference type="EMBL" id="UWZ78167.1"/>
    </source>
</evidence>
<dbReference type="PANTHER" id="PTHR41244:SF1">
    <property type="entry name" value="GLYCOSYLTRANSFERASE"/>
    <property type="match status" value="1"/>
</dbReference>
<protein>
    <submittedName>
        <fullName evidence="1">Glycoside hydrolase family 99-like domain-containing protein</fullName>
    </submittedName>
</protein>
<dbReference type="CDD" id="cd11579">
    <property type="entry name" value="Glyco_tran_WbsX"/>
    <property type="match status" value="1"/>
</dbReference>
<organism evidence="1 2">
    <name type="scientific">Geoalkalibacter halelectricus</name>
    <dbReference type="NCBI Taxonomy" id="2847045"/>
    <lineage>
        <taxon>Bacteria</taxon>
        <taxon>Pseudomonadati</taxon>
        <taxon>Thermodesulfobacteriota</taxon>
        <taxon>Desulfuromonadia</taxon>
        <taxon>Desulfuromonadales</taxon>
        <taxon>Geoalkalibacteraceae</taxon>
        <taxon>Geoalkalibacter</taxon>
    </lineage>
</organism>